<feature type="domain" description="HTH HARE-type" evidence="2">
    <location>
        <begin position="2"/>
        <end position="75"/>
    </location>
</feature>
<feature type="domain" description="HTH HARE-type" evidence="2">
    <location>
        <begin position="93"/>
        <end position="171"/>
    </location>
</feature>
<protein>
    <submittedName>
        <fullName evidence="3">HTH domain-containing protein</fullName>
    </submittedName>
</protein>
<keyword evidence="1" id="KW-0804">Transcription</keyword>
<accession>A0A9X2JFH9</accession>
<dbReference type="GO" id="GO:0015666">
    <property type="term" value="F:restriction endodeoxyribonuclease activity"/>
    <property type="evidence" value="ECO:0007669"/>
    <property type="project" value="TreeGrafter"/>
</dbReference>
<dbReference type="Gene3D" id="3.40.1350.10">
    <property type="match status" value="1"/>
</dbReference>
<dbReference type="InterPro" id="IPR052906">
    <property type="entry name" value="Type_IV_Methyl-Rstrct_Enzyme"/>
</dbReference>
<sequence length="336" mass="37079">MNNVMNAITHVLTEADGPLHYREITKRALASGLWKTRGTSPEATVNAHLSGSIKRDGSKSPFRKHARGVYGLATAGSSNGAASEDVENDDSSMSYTEAAVHVLEEYADGQPMHYRDITNKILELGLVETASKTPEATLNAQLHMEMQRREKRGEEQRFDRRGKGMFGLVSWKPTGLEGQIRKRNEEVRRKLHERVAELTPEDFEILVGQLLTALGFEEVEVTKISSDGGIDVRGTLVVGDAIRTRMAVQAKKWKNNVQAPVVQQVRGSLGSHEQGLIITTSDFSKGAREEAQRPDAIPVGLMNGQQLVSLLIEHGIGVRRTTHDILALDELREGEE</sequence>
<proteinExistence type="predicted"/>
<dbReference type="InterPro" id="IPR011856">
    <property type="entry name" value="tRNA_endonuc-like_dom_sf"/>
</dbReference>
<dbReference type="PANTHER" id="PTHR30015:SF7">
    <property type="entry name" value="TYPE IV METHYL-DIRECTED RESTRICTION ENZYME ECOKMRR"/>
    <property type="match status" value="1"/>
</dbReference>
<dbReference type="Gene3D" id="1.10.10.1250">
    <property type="entry name" value="RNA polymerase, subunit delta, N-terminal domain"/>
    <property type="match status" value="1"/>
</dbReference>
<dbReference type="EMBL" id="JAMXLR010000023">
    <property type="protein sequence ID" value="MCO6043332.1"/>
    <property type="molecule type" value="Genomic_DNA"/>
</dbReference>
<dbReference type="InterPro" id="IPR007759">
    <property type="entry name" value="Asxl_HARE-HTH"/>
</dbReference>
<dbReference type="InterPro" id="IPR007560">
    <property type="entry name" value="Restrct_endonuc_IV_Mrr"/>
</dbReference>
<name>A0A9X2JFH9_9BACT</name>
<dbReference type="InterPro" id="IPR011335">
    <property type="entry name" value="Restrct_endonuc-II-like"/>
</dbReference>
<evidence type="ECO:0000313" key="3">
    <source>
        <dbReference type="EMBL" id="MCO6043332.1"/>
    </source>
</evidence>
<dbReference type="GO" id="GO:0009307">
    <property type="term" value="P:DNA restriction-modification system"/>
    <property type="evidence" value="ECO:0007669"/>
    <property type="project" value="InterPro"/>
</dbReference>
<evidence type="ECO:0000259" key="2">
    <source>
        <dbReference type="PROSITE" id="PS51913"/>
    </source>
</evidence>
<dbReference type="AlphaFoldDB" id="A0A9X2JFH9"/>
<dbReference type="InterPro" id="IPR038087">
    <property type="entry name" value="RNAP_delta_N_dom_sf"/>
</dbReference>
<dbReference type="GO" id="GO:0006355">
    <property type="term" value="P:regulation of DNA-templated transcription"/>
    <property type="evidence" value="ECO:0007669"/>
    <property type="project" value="InterPro"/>
</dbReference>
<dbReference type="Pfam" id="PF05066">
    <property type="entry name" value="HARE-HTH"/>
    <property type="match status" value="2"/>
</dbReference>
<evidence type="ECO:0000313" key="4">
    <source>
        <dbReference type="Proteomes" id="UP001155241"/>
    </source>
</evidence>
<comment type="caution">
    <text evidence="3">The sequence shown here is derived from an EMBL/GenBank/DDBJ whole genome shotgun (WGS) entry which is preliminary data.</text>
</comment>
<organism evidence="3 4">
    <name type="scientific">Aeoliella straminimaris</name>
    <dbReference type="NCBI Taxonomy" id="2954799"/>
    <lineage>
        <taxon>Bacteria</taxon>
        <taxon>Pseudomonadati</taxon>
        <taxon>Planctomycetota</taxon>
        <taxon>Planctomycetia</taxon>
        <taxon>Pirellulales</taxon>
        <taxon>Lacipirellulaceae</taxon>
        <taxon>Aeoliella</taxon>
    </lineage>
</organism>
<dbReference type="Proteomes" id="UP001155241">
    <property type="component" value="Unassembled WGS sequence"/>
</dbReference>
<reference evidence="3" key="1">
    <citation type="submission" date="2022-06" db="EMBL/GenBank/DDBJ databases">
        <title>Aeoliella straminimaris, a novel planctomycete from sediments.</title>
        <authorList>
            <person name="Vitorino I.R."/>
            <person name="Lage O.M."/>
        </authorList>
    </citation>
    <scope>NUCLEOTIDE SEQUENCE</scope>
    <source>
        <strain evidence="3">ICT_H6.2</strain>
    </source>
</reference>
<dbReference type="RefSeq" id="WP_252851438.1">
    <property type="nucleotide sequence ID" value="NZ_JAMXLR010000023.1"/>
</dbReference>
<gene>
    <name evidence="3" type="ORF">NG895_05380</name>
</gene>
<dbReference type="GO" id="GO:0003677">
    <property type="term" value="F:DNA binding"/>
    <property type="evidence" value="ECO:0007669"/>
    <property type="project" value="InterPro"/>
</dbReference>
<dbReference type="PROSITE" id="PS51913">
    <property type="entry name" value="HTH_HARE"/>
    <property type="match status" value="2"/>
</dbReference>
<evidence type="ECO:0000256" key="1">
    <source>
        <dbReference type="ARBA" id="ARBA00023163"/>
    </source>
</evidence>
<dbReference type="Pfam" id="PF04471">
    <property type="entry name" value="Mrr_cat"/>
    <property type="match status" value="1"/>
</dbReference>
<dbReference type="SUPFAM" id="SSF52980">
    <property type="entry name" value="Restriction endonuclease-like"/>
    <property type="match status" value="1"/>
</dbReference>
<keyword evidence="4" id="KW-1185">Reference proteome</keyword>
<dbReference type="PANTHER" id="PTHR30015">
    <property type="entry name" value="MRR RESTRICTION SYSTEM PROTEIN"/>
    <property type="match status" value="1"/>
</dbReference>